<protein>
    <recommendedName>
        <fullName evidence="3">RNA helicase</fullName>
        <ecNumber evidence="3">3.6.4.13</ecNumber>
    </recommendedName>
</protein>
<dbReference type="InterPro" id="IPR047187">
    <property type="entry name" value="SF1_C_Upf1"/>
</dbReference>
<dbReference type="GO" id="GO:0005524">
    <property type="term" value="F:ATP binding"/>
    <property type="evidence" value="ECO:0007669"/>
    <property type="project" value="UniProtKB-KW"/>
</dbReference>
<evidence type="ECO:0000256" key="2">
    <source>
        <dbReference type="ARBA" id="ARBA00005601"/>
    </source>
</evidence>
<dbReference type="SUPFAM" id="SSF52540">
    <property type="entry name" value="P-loop containing nucleoside triphosphate hydrolases"/>
    <property type="match status" value="1"/>
</dbReference>
<feature type="domain" description="DNA2/NAM7 helicase helicase" evidence="12">
    <location>
        <begin position="642"/>
        <end position="716"/>
    </location>
</feature>
<dbReference type="PANTHER" id="PTHR45418">
    <property type="entry name" value="CANCER/TESTIS ANTIGEN 55"/>
    <property type="match status" value="1"/>
</dbReference>
<keyword evidence="5" id="KW-0547">Nucleotide-binding</keyword>
<keyword evidence="7" id="KW-0347">Helicase</keyword>
<dbReference type="InterPro" id="IPR041677">
    <property type="entry name" value="DNA2/NAM7_AAA_11"/>
</dbReference>
<evidence type="ECO:0000313" key="17">
    <source>
        <dbReference type="Proteomes" id="UP001165740"/>
    </source>
</evidence>
<dbReference type="Proteomes" id="UP001165740">
    <property type="component" value="Chromosome 4"/>
</dbReference>
<dbReference type="GO" id="GO:0016787">
    <property type="term" value="F:hydrolase activity"/>
    <property type="evidence" value="ECO:0007669"/>
    <property type="project" value="UniProtKB-KW"/>
</dbReference>
<sequence>MFTLISNIIDYFIPEERSGTITECNSDNLLDKQHDDNSPFLFGYNEVTNIRSVSGKVTHVFHGHGLIDKDIYFSKADLPTDVKLEVGDEVLVKAVQYSQDGGWYAESVTVISQTWENEEKKDEGIDVNILRDKVVLGKVTSFQGRSGKINDTIDFNVESCKDGFVPMKGDWVSSYIQMDAVEENGVKDEWDSSPSLIGKTALGIRPTRQFDIEGTVTALRDNHGYVNEEIFFDKSVCVNGFWPRKNAPVKVIAIESSVGRRCEKRAISLVPLSASNKYSTKANENQKSMSQINDKWYFPGQRPKRFQPPVQLPVKLPHYSVPEKVYSAVVEGEELTSTFPCLSQELSFQNYVSRMSTLLYFEEIQMHLDIQEFNMTRVVLHPAGEYLALTVPGLAEGRPSLLIGDKIILTPPSDPDGPRYEGFIHEMTSTDVLLKFYPEFHCRYNGEDFNVEFTFRRIPIRRSHQAVSLAVQHLTSNVLFPNQVDLKEPQVKVDEIAYSVKPDETQTTFKSQDIRNQKPSYSENRKTLCYFNKLLNDRQKTAVRKILLGQCRPTPYIIFGPPGTGKTITVVEAILQIYTHIPSSRIVVCTPSNSAADLIMERLHLSNVLEPTQIVRLNSHQRSLENIPESILKYCQFGDDLDMISRYRVIVSTCIMAGGMYGLRIRSGHFTHIFVDESGQATEPECLTPIGLIAGNLNGQIVLAGDPKQLGPIIMSPYAKMYGLELSLLERLMNRDVYQRDEDSAEEHEGFDPNLVTMLIYNYRSHPGILDLPSRLFYYSQLQPLADPALTHRLSQWKELPKSGFPVIFHGLRGLDLRETNSPSWFNPGEIMQVIIYLQGVLKENIKPEDIGVITPYKKQVEKIRFMIDNLGLPEIKVGSVEEFQGQEQQVIILSCVRSNEKLIGADIRHSLGFLCNPKRLNVSITRAISLLIIVGNPYVLVQDHHWNQLIQYCKDNGGYIESTQTKNE</sequence>
<accession>A0A9W3A7N0</accession>
<keyword evidence="17" id="KW-1185">Reference proteome</keyword>
<evidence type="ECO:0000256" key="7">
    <source>
        <dbReference type="ARBA" id="ARBA00022806"/>
    </source>
</evidence>
<organism evidence="17 18">
    <name type="scientific">Biomphalaria glabrata</name>
    <name type="common">Bloodfluke planorb</name>
    <name type="synonym">Freshwater snail</name>
    <dbReference type="NCBI Taxonomy" id="6526"/>
    <lineage>
        <taxon>Eukaryota</taxon>
        <taxon>Metazoa</taxon>
        <taxon>Spiralia</taxon>
        <taxon>Lophotrochozoa</taxon>
        <taxon>Mollusca</taxon>
        <taxon>Gastropoda</taxon>
        <taxon>Heterobranchia</taxon>
        <taxon>Euthyneura</taxon>
        <taxon>Panpulmonata</taxon>
        <taxon>Hygrophila</taxon>
        <taxon>Lymnaeoidea</taxon>
        <taxon>Planorbidae</taxon>
        <taxon>Biomphalaria</taxon>
    </lineage>
</organism>
<feature type="domain" description="Helicase MOV-10-like beta-barrel" evidence="15">
    <location>
        <begin position="375"/>
        <end position="453"/>
    </location>
</feature>
<dbReference type="AlphaFoldDB" id="A0A9W3A7N0"/>
<dbReference type="Pfam" id="PF13086">
    <property type="entry name" value="AAA_11"/>
    <property type="match status" value="2"/>
</dbReference>
<dbReference type="GO" id="GO:0003723">
    <property type="term" value="F:RNA binding"/>
    <property type="evidence" value="ECO:0007669"/>
    <property type="project" value="UniProtKB-KW"/>
</dbReference>
<comment type="similarity">
    <text evidence="2">Belongs to the DNA2/NAM7 helicase family. SDE3 subfamily.</text>
</comment>
<dbReference type="InterPro" id="IPR049080">
    <property type="entry name" value="MOV-10-like_beta-barrel"/>
</dbReference>
<dbReference type="GeneID" id="106056536"/>
<dbReference type="InterPro" id="IPR049079">
    <property type="entry name" value="Mov-10_helical"/>
</dbReference>
<evidence type="ECO:0000256" key="11">
    <source>
        <dbReference type="ARBA" id="ARBA00047984"/>
    </source>
</evidence>
<evidence type="ECO:0000259" key="13">
    <source>
        <dbReference type="Pfam" id="PF13087"/>
    </source>
</evidence>
<gene>
    <name evidence="18" type="primary">LOC106056536</name>
</gene>
<keyword evidence="9" id="KW-0694">RNA-binding</keyword>
<evidence type="ECO:0000256" key="4">
    <source>
        <dbReference type="ARBA" id="ARBA00022490"/>
    </source>
</evidence>
<evidence type="ECO:0000259" key="16">
    <source>
        <dbReference type="Pfam" id="PF21635"/>
    </source>
</evidence>
<evidence type="ECO:0000256" key="8">
    <source>
        <dbReference type="ARBA" id="ARBA00022840"/>
    </source>
</evidence>
<name>A0A9W3A7N0_BIOGL</name>
<dbReference type="Pfam" id="PF21634">
    <property type="entry name" value="MOV-10_beta-barrel"/>
    <property type="match status" value="1"/>
</dbReference>
<dbReference type="GO" id="GO:0003724">
    <property type="term" value="F:RNA helicase activity"/>
    <property type="evidence" value="ECO:0007669"/>
    <property type="project" value="UniProtKB-EC"/>
</dbReference>
<evidence type="ECO:0000259" key="15">
    <source>
        <dbReference type="Pfam" id="PF21634"/>
    </source>
</evidence>
<dbReference type="RefSeq" id="XP_055883307.1">
    <property type="nucleotide sequence ID" value="XM_056027332.1"/>
</dbReference>
<keyword evidence="10" id="KW-0943">RNA-mediated gene silencing</keyword>
<feature type="domain" description="Helicase MOV-10 helical" evidence="16">
    <location>
        <begin position="333"/>
        <end position="371"/>
    </location>
</feature>
<dbReference type="InterPro" id="IPR027417">
    <property type="entry name" value="P-loop_NTPase"/>
</dbReference>
<keyword evidence="8" id="KW-0067">ATP-binding</keyword>
<dbReference type="Gene3D" id="3.40.50.300">
    <property type="entry name" value="P-loop containing nucleotide triphosphate hydrolases"/>
    <property type="match status" value="2"/>
</dbReference>
<evidence type="ECO:0000313" key="18">
    <source>
        <dbReference type="RefSeq" id="XP_055883307.1"/>
    </source>
</evidence>
<dbReference type="InterPro" id="IPR025223">
    <property type="entry name" value="S1-like_RNA-bd_dom"/>
</dbReference>
<dbReference type="OrthoDB" id="6513042at2759"/>
<dbReference type="Pfam" id="PF13087">
    <property type="entry name" value="AAA_12"/>
    <property type="match status" value="1"/>
</dbReference>
<dbReference type="GO" id="GO:0031047">
    <property type="term" value="P:regulatory ncRNA-mediated gene silencing"/>
    <property type="evidence" value="ECO:0007669"/>
    <property type="project" value="UniProtKB-KW"/>
</dbReference>
<dbReference type="Pfam" id="PF21635">
    <property type="entry name" value="Mov-10_helical"/>
    <property type="match status" value="1"/>
</dbReference>
<dbReference type="InterPro" id="IPR041679">
    <property type="entry name" value="DNA2/NAM7-like_C"/>
</dbReference>
<dbReference type="FunFam" id="3.40.50.300:FF:000608">
    <property type="entry name" value="Mov10 RISC complex RNA helicase"/>
    <property type="match status" value="1"/>
</dbReference>
<reference evidence="18" key="1">
    <citation type="submission" date="2025-08" db="UniProtKB">
        <authorList>
            <consortium name="RefSeq"/>
        </authorList>
    </citation>
    <scope>IDENTIFICATION</scope>
</reference>
<feature type="domain" description="S1-like RNA binding" evidence="14">
    <location>
        <begin position="213"/>
        <end position="254"/>
    </location>
</feature>
<dbReference type="CDD" id="cd18808">
    <property type="entry name" value="SF1_C_Upf1"/>
    <property type="match status" value="1"/>
</dbReference>
<dbReference type="Pfam" id="PF14444">
    <property type="entry name" value="S1-like"/>
    <property type="match status" value="1"/>
</dbReference>
<evidence type="ECO:0000256" key="9">
    <source>
        <dbReference type="ARBA" id="ARBA00022884"/>
    </source>
</evidence>
<dbReference type="PANTHER" id="PTHR45418:SF1">
    <property type="entry name" value="CANCER_TESTIS ANTIGEN 55"/>
    <property type="match status" value="1"/>
</dbReference>
<keyword evidence="6" id="KW-0378">Hydrolase</keyword>
<dbReference type="EC" id="3.6.4.13" evidence="3"/>
<dbReference type="CDD" id="cd18078">
    <property type="entry name" value="DEXXQc_Mov10L1"/>
    <property type="match status" value="1"/>
</dbReference>
<keyword evidence="4" id="KW-0963">Cytoplasm</keyword>
<evidence type="ECO:0000256" key="6">
    <source>
        <dbReference type="ARBA" id="ARBA00022801"/>
    </source>
</evidence>
<evidence type="ECO:0000256" key="3">
    <source>
        <dbReference type="ARBA" id="ARBA00012552"/>
    </source>
</evidence>
<feature type="domain" description="DNA2/NAM7 helicase helicase" evidence="12">
    <location>
        <begin position="535"/>
        <end position="630"/>
    </location>
</feature>
<proteinExistence type="inferred from homology"/>
<comment type="catalytic activity">
    <reaction evidence="11">
        <text>ATP + H2O = ADP + phosphate + H(+)</text>
        <dbReference type="Rhea" id="RHEA:13065"/>
        <dbReference type="ChEBI" id="CHEBI:15377"/>
        <dbReference type="ChEBI" id="CHEBI:15378"/>
        <dbReference type="ChEBI" id="CHEBI:30616"/>
        <dbReference type="ChEBI" id="CHEBI:43474"/>
        <dbReference type="ChEBI" id="CHEBI:456216"/>
        <dbReference type="EC" id="3.6.4.13"/>
    </reaction>
</comment>
<feature type="domain" description="DNA2/NAM7 helicase-like C-terminal" evidence="13">
    <location>
        <begin position="726"/>
        <end position="937"/>
    </location>
</feature>
<evidence type="ECO:0000256" key="10">
    <source>
        <dbReference type="ARBA" id="ARBA00023158"/>
    </source>
</evidence>
<evidence type="ECO:0000259" key="14">
    <source>
        <dbReference type="Pfam" id="PF14444"/>
    </source>
</evidence>
<evidence type="ECO:0000256" key="1">
    <source>
        <dbReference type="ARBA" id="ARBA00004331"/>
    </source>
</evidence>
<evidence type="ECO:0000256" key="5">
    <source>
        <dbReference type="ARBA" id="ARBA00022741"/>
    </source>
</evidence>
<comment type="subcellular location">
    <subcellularLocation>
        <location evidence="1">Cytoplasm</location>
        <location evidence="1">Cytoplasmic ribonucleoprotein granule</location>
    </subcellularLocation>
</comment>
<dbReference type="OMA" id="FRCNAIF"/>
<evidence type="ECO:0000259" key="12">
    <source>
        <dbReference type="Pfam" id="PF13086"/>
    </source>
</evidence>
<dbReference type="GO" id="GO:0036464">
    <property type="term" value="C:cytoplasmic ribonucleoprotein granule"/>
    <property type="evidence" value="ECO:0007669"/>
    <property type="project" value="UniProtKB-SubCell"/>
</dbReference>